<keyword evidence="4" id="KW-0472">Membrane</keyword>
<feature type="chain" id="PRO_5041405510" description="MipA/OmpV family protein" evidence="7">
    <location>
        <begin position="26"/>
        <end position="307"/>
    </location>
</feature>
<keyword evidence="3 7" id="KW-0732">Signal</keyword>
<evidence type="ECO:0000256" key="1">
    <source>
        <dbReference type="ARBA" id="ARBA00004442"/>
    </source>
</evidence>
<dbReference type="Proteomes" id="UP001156870">
    <property type="component" value="Unassembled WGS sequence"/>
</dbReference>
<evidence type="ECO:0000256" key="3">
    <source>
        <dbReference type="ARBA" id="ARBA00022729"/>
    </source>
</evidence>
<dbReference type="RefSeq" id="WP_232592146.1">
    <property type="nucleotide sequence ID" value="NZ_BSPD01000095.1"/>
</dbReference>
<dbReference type="EMBL" id="BSPD01000095">
    <property type="protein sequence ID" value="GLS28018.1"/>
    <property type="molecule type" value="Genomic_DNA"/>
</dbReference>
<comment type="subcellular location">
    <subcellularLocation>
        <location evidence="1">Cell outer membrane</location>
    </subcellularLocation>
</comment>
<evidence type="ECO:0000256" key="7">
    <source>
        <dbReference type="SAM" id="SignalP"/>
    </source>
</evidence>
<organism evidence="8 9">
    <name type="scientific">Marinibactrum halimedae</name>
    <dbReference type="NCBI Taxonomy" id="1444977"/>
    <lineage>
        <taxon>Bacteria</taxon>
        <taxon>Pseudomonadati</taxon>
        <taxon>Pseudomonadota</taxon>
        <taxon>Gammaproteobacteria</taxon>
        <taxon>Cellvibrionales</taxon>
        <taxon>Cellvibrionaceae</taxon>
        <taxon>Marinibactrum</taxon>
    </lineage>
</organism>
<comment type="caution">
    <text evidence="8">The sequence shown here is derived from an EMBL/GenBank/DDBJ whole genome shotgun (WGS) entry which is preliminary data.</text>
</comment>
<dbReference type="Pfam" id="PF06629">
    <property type="entry name" value="MipA"/>
    <property type="match status" value="1"/>
</dbReference>
<feature type="region of interest" description="Disordered" evidence="6">
    <location>
        <begin position="122"/>
        <end position="161"/>
    </location>
</feature>
<accession>A0AA37TAN0</accession>
<feature type="signal peptide" evidence="7">
    <location>
        <begin position="1"/>
        <end position="25"/>
    </location>
</feature>
<keyword evidence="9" id="KW-1185">Reference proteome</keyword>
<evidence type="ECO:0008006" key="10">
    <source>
        <dbReference type="Google" id="ProtNLM"/>
    </source>
</evidence>
<sequence>MSTTLKTLVITLISGLLAMNTHATATDDVVSDSRWNIGVAMGYGKRSNPLSGHKDLPIVAVVDLSWYGDHWFFDNGDVGLTLINNDFFTVNLITQLAPHRWYFEHTSRQLITFGGTASSGVDNNGVVGDSGAEGDGASNGGDDTPNGDDDNQGNDEQNSLLIPDRDWAIESGIEILADGQWGAIEASISQDISSNHNGFSTTLSYGKNYVAGRWLFSNHFGITWNNQDLNHYYYGVNDYEANRATPPYRADSGYNVYTRFLARYYLSKRWSFAILMDYEQLSSAISDSPFIDNDYIWSVYSGFKYRF</sequence>
<name>A0AA37TAN0_9GAMM</name>
<dbReference type="InterPro" id="IPR010583">
    <property type="entry name" value="MipA"/>
</dbReference>
<dbReference type="GO" id="GO:0009279">
    <property type="term" value="C:cell outer membrane"/>
    <property type="evidence" value="ECO:0007669"/>
    <property type="project" value="UniProtKB-SubCell"/>
</dbReference>
<gene>
    <name evidence="8" type="ORF">GCM10007877_37370</name>
</gene>
<evidence type="ECO:0000256" key="4">
    <source>
        <dbReference type="ARBA" id="ARBA00023136"/>
    </source>
</evidence>
<dbReference type="GO" id="GO:0009252">
    <property type="term" value="P:peptidoglycan biosynthetic process"/>
    <property type="evidence" value="ECO:0007669"/>
    <property type="project" value="TreeGrafter"/>
</dbReference>
<dbReference type="PANTHER" id="PTHR38776:SF1">
    <property type="entry name" value="MLTA-INTERACTING PROTEIN-RELATED"/>
    <property type="match status" value="1"/>
</dbReference>
<evidence type="ECO:0000313" key="9">
    <source>
        <dbReference type="Proteomes" id="UP001156870"/>
    </source>
</evidence>
<proteinExistence type="inferred from homology"/>
<evidence type="ECO:0000256" key="6">
    <source>
        <dbReference type="SAM" id="MobiDB-lite"/>
    </source>
</evidence>
<keyword evidence="5" id="KW-0998">Cell outer membrane</keyword>
<dbReference type="PANTHER" id="PTHR38776">
    <property type="entry name" value="MLTA-INTERACTING PROTEIN-RELATED"/>
    <property type="match status" value="1"/>
</dbReference>
<protein>
    <recommendedName>
        <fullName evidence="10">MipA/OmpV family protein</fullName>
    </recommendedName>
</protein>
<evidence type="ECO:0000313" key="8">
    <source>
        <dbReference type="EMBL" id="GLS28018.1"/>
    </source>
</evidence>
<dbReference type="AlphaFoldDB" id="A0AA37TAN0"/>
<reference evidence="8 9" key="1">
    <citation type="journal article" date="2014" name="Int. J. Syst. Evol. Microbiol.">
        <title>Complete genome sequence of Corynebacterium casei LMG S-19264T (=DSM 44701T), isolated from a smear-ripened cheese.</title>
        <authorList>
            <consortium name="US DOE Joint Genome Institute (JGI-PGF)"/>
            <person name="Walter F."/>
            <person name="Albersmeier A."/>
            <person name="Kalinowski J."/>
            <person name="Ruckert C."/>
        </authorList>
    </citation>
    <scope>NUCLEOTIDE SEQUENCE [LARGE SCALE GENOMIC DNA]</scope>
    <source>
        <strain evidence="8 9">NBRC 110095</strain>
    </source>
</reference>
<evidence type="ECO:0000256" key="2">
    <source>
        <dbReference type="ARBA" id="ARBA00005722"/>
    </source>
</evidence>
<comment type="similarity">
    <text evidence="2">Belongs to the MipA/OmpV family.</text>
</comment>
<evidence type="ECO:0000256" key="5">
    <source>
        <dbReference type="ARBA" id="ARBA00023237"/>
    </source>
</evidence>